<sequence length="78" mass="8963">ELGKLESTSYILESQSKLVQNSDGVIHDVEKDDFIDDNKLDQDNTIDDYVEEKAELKVDDGDETDHDEHEDYIDSDDD</sequence>
<evidence type="ECO:0000313" key="3">
    <source>
        <dbReference type="Proteomes" id="UP000237000"/>
    </source>
</evidence>
<comment type="caution">
    <text evidence="2">The sequence shown here is derived from an EMBL/GenBank/DDBJ whole genome shotgun (WGS) entry which is preliminary data.</text>
</comment>
<name>A0A2P5BG54_TREOI</name>
<protein>
    <submittedName>
        <fullName evidence="2">Uncharacterized protein</fullName>
    </submittedName>
</protein>
<organism evidence="2 3">
    <name type="scientific">Trema orientale</name>
    <name type="common">Charcoal tree</name>
    <name type="synonym">Celtis orientalis</name>
    <dbReference type="NCBI Taxonomy" id="63057"/>
    <lineage>
        <taxon>Eukaryota</taxon>
        <taxon>Viridiplantae</taxon>
        <taxon>Streptophyta</taxon>
        <taxon>Embryophyta</taxon>
        <taxon>Tracheophyta</taxon>
        <taxon>Spermatophyta</taxon>
        <taxon>Magnoliopsida</taxon>
        <taxon>eudicotyledons</taxon>
        <taxon>Gunneridae</taxon>
        <taxon>Pentapetalae</taxon>
        <taxon>rosids</taxon>
        <taxon>fabids</taxon>
        <taxon>Rosales</taxon>
        <taxon>Cannabaceae</taxon>
        <taxon>Trema</taxon>
    </lineage>
</organism>
<dbReference type="AlphaFoldDB" id="A0A2P5BG54"/>
<proteinExistence type="predicted"/>
<dbReference type="Proteomes" id="UP000237000">
    <property type="component" value="Unassembled WGS sequence"/>
</dbReference>
<dbReference type="InParanoid" id="A0A2P5BG54"/>
<accession>A0A2P5BG54</accession>
<dbReference type="EMBL" id="JXTC01000530">
    <property type="protein sequence ID" value="PON47739.1"/>
    <property type="molecule type" value="Genomic_DNA"/>
</dbReference>
<feature type="compositionally biased region" description="Acidic residues" evidence="1">
    <location>
        <begin position="60"/>
        <end position="78"/>
    </location>
</feature>
<feature type="region of interest" description="Disordered" evidence="1">
    <location>
        <begin position="55"/>
        <end position="78"/>
    </location>
</feature>
<gene>
    <name evidence="2" type="ORF">TorRG33x02_322380</name>
</gene>
<feature type="non-terminal residue" evidence="2">
    <location>
        <position position="1"/>
    </location>
</feature>
<keyword evidence="3" id="KW-1185">Reference proteome</keyword>
<reference evidence="3" key="1">
    <citation type="submission" date="2016-06" db="EMBL/GenBank/DDBJ databases">
        <title>Parallel loss of symbiosis genes in relatives of nitrogen-fixing non-legume Parasponia.</title>
        <authorList>
            <person name="Van Velzen R."/>
            <person name="Holmer R."/>
            <person name="Bu F."/>
            <person name="Rutten L."/>
            <person name="Van Zeijl A."/>
            <person name="Liu W."/>
            <person name="Santuari L."/>
            <person name="Cao Q."/>
            <person name="Sharma T."/>
            <person name="Shen D."/>
            <person name="Roswanjaya Y."/>
            <person name="Wardhani T."/>
            <person name="Kalhor M.S."/>
            <person name="Jansen J."/>
            <person name="Van den Hoogen J."/>
            <person name="Gungor B."/>
            <person name="Hartog M."/>
            <person name="Hontelez J."/>
            <person name="Verver J."/>
            <person name="Yang W.-C."/>
            <person name="Schijlen E."/>
            <person name="Repin R."/>
            <person name="Schilthuizen M."/>
            <person name="Schranz E."/>
            <person name="Heidstra R."/>
            <person name="Miyata K."/>
            <person name="Fedorova E."/>
            <person name="Kohlen W."/>
            <person name="Bisseling T."/>
            <person name="Smit S."/>
            <person name="Geurts R."/>
        </authorList>
    </citation>
    <scope>NUCLEOTIDE SEQUENCE [LARGE SCALE GENOMIC DNA]</scope>
    <source>
        <strain evidence="3">cv. RG33-2</strain>
    </source>
</reference>
<evidence type="ECO:0000313" key="2">
    <source>
        <dbReference type="EMBL" id="PON47739.1"/>
    </source>
</evidence>
<evidence type="ECO:0000256" key="1">
    <source>
        <dbReference type="SAM" id="MobiDB-lite"/>
    </source>
</evidence>